<evidence type="ECO:0000256" key="4">
    <source>
        <dbReference type="ARBA" id="ARBA00022475"/>
    </source>
</evidence>
<evidence type="ECO:0000256" key="3">
    <source>
        <dbReference type="ARBA" id="ARBA00021718"/>
    </source>
</evidence>
<dbReference type="EMBL" id="ATBP01000094">
    <property type="protein sequence ID" value="ETR73016.1"/>
    <property type="molecule type" value="Genomic_DNA"/>
</dbReference>
<accession>A0A1V1PE08</accession>
<keyword evidence="4 9" id="KW-1003">Cell membrane</keyword>
<evidence type="ECO:0000256" key="1">
    <source>
        <dbReference type="ARBA" id="ARBA00004651"/>
    </source>
</evidence>
<dbReference type="InterPro" id="IPR006305">
    <property type="entry name" value="FliQ"/>
</dbReference>
<dbReference type="PANTHER" id="PTHR34040">
    <property type="entry name" value="FLAGELLAR BIOSYNTHETIC PROTEIN FLIQ"/>
    <property type="match status" value="1"/>
</dbReference>
<keyword evidence="8 9" id="KW-0975">Bacterial flagellum</keyword>
<dbReference type="PRINTS" id="PR00952">
    <property type="entry name" value="TYPE3IMQPROT"/>
</dbReference>
<dbReference type="GO" id="GO:0009306">
    <property type="term" value="P:protein secretion"/>
    <property type="evidence" value="ECO:0007669"/>
    <property type="project" value="InterPro"/>
</dbReference>
<proteinExistence type="inferred from homology"/>
<dbReference type="GO" id="GO:0044780">
    <property type="term" value="P:bacterial-type flagellum assembly"/>
    <property type="evidence" value="ECO:0007669"/>
    <property type="project" value="InterPro"/>
</dbReference>
<comment type="similarity">
    <text evidence="2 9">Belongs to the FliQ/MopD/SpaQ family.</text>
</comment>
<sequence length="89" mass="9889">MTPEFVIGFAQEAVKMVILIAAPMLGLGLIVGVMVSVFQAATQIQEMTLTFVPKILAVFLGLMLFAPWMLEKLVSFTRYCITQIPLFIH</sequence>
<keyword evidence="6 9" id="KW-1133">Transmembrane helix</keyword>
<keyword evidence="7 9" id="KW-0472">Membrane</keyword>
<evidence type="ECO:0000313" key="10">
    <source>
        <dbReference type="EMBL" id="ETR73016.1"/>
    </source>
</evidence>
<organism evidence="10 11">
    <name type="scientific">Candidatus Magnetoglobus multicellularis str. Araruama</name>
    <dbReference type="NCBI Taxonomy" id="890399"/>
    <lineage>
        <taxon>Bacteria</taxon>
        <taxon>Pseudomonadati</taxon>
        <taxon>Thermodesulfobacteriota</taxon>
        <taxon>Desulfobacteria</taxon>
        <taxon>Desulfobacterales</taxon>
        <taxon>Desulfobacteraceae</taxon>
        <taxon>Candidatus Magnetoglobus</taxon>
    </lineage>
</organism>
<dbReference type="GO" id="GO:0005886">
    <property type="term" value="C:plasma membrane"/>
    <property type="evidence" value="ECO:0007669"/>
    <property type="project" value="UniProtKB-SubCell"/>
</dbReference>
<evidence type="ECO:0000256" key="2">
    <source>
        <dbReference type="ARBA" id="ARBA00006156"/>
    </source>
</evidence>
<dbReference type="PANTHER" id="PTHR34040:SF2">
    <property type="entry name" value="FLAGELLAR BIOSYNTHETIC PROTEIN FLIQ"/>
    <property type="match status" value="1"/>
</dbReference>
<reference evidence="11" key="1">
    <citation type="submission" date="2012-11" db="EMBL/GenBank/DDBJ databases">
        <authorList>
            <person name="Lucero-Rivera Y.E."/>
            <person name="Tovar-Ramirez D."/>
        </authorList>
    </citation>
    <scope>NUCLEOTIDE SEQUENCE [LARGE SCALE GENOMIC DNA]</scope>
    <source>
        <strain evidence="11">Araruama</strain>
    </source>
</reference>
<keyword evidence="10" id="KW-0966">Cell projection</keyword>
<keyword evidence="10" id="KW-0969">Cilium</keyword>
<dbReference type="GO" id="GO:0009425">
    <property type="term" value="C:bacterial-type flagellum basal body"/>
    <property type="evidence" value="ECO:0007669"/>
    <property type="project" value="UniProtKB-SubCell"/>
</dbReference>
<name>A0A1V1PE08_9BACT</name>
<evidence type="ECO:0000256" key="5">
    <source>
        <dbReference type="ARBA" id="ARBA00022692"/>
    </source>
</evidence>
<feature type="transmembrane region" description="Helical" evidence="9">
    <location>
        <begin position="16"/>
        <end position="39"/>
    </location>
</feature>
<gene>
    <name evidence="9 10" type="primary">fliQ</name>
    <name evidence="10" type="ORF">OMM_07198</name>
</gene>
<protein>
    <recommendedName>
        <fullName evidence="3 9">Flagellar biosynthetic protein FliQ</fullName>
    </recommendedName>
</protein>
<dbReference type="Pfam" id="PF01313">
    <property type="entry name" value="Bac_export_3"/>
    <property type="match status" value="1"/>
</dbReference>
<keyword evidence="10" id="KW-0282">Flagellum</keyword>
<dbReference type="NCBIfam" id="TIGR01402">
    <property type="entry name" value="fliQ"/>
    <property type="match status" value="1"/>
</dbReference>
<evidence type="ECO:0000256" key="7">
    <source>
        <dbReference type="ARBA" id="ARBA00023136"/>
    </source>
</evidence>
<comment type="caution">
    <text evidence="10">The sequence shown here is derived from an EMBL/GenBank/DDBJ whole genome shotgun (WGS) entry which is preliminary data.</text>
</comment>
<dbReference type="Proteomes" id="UP000189670">
    <property type="component" value="Unassembled WGS sequence"/>
</dbReference>
<keyword evidence="5 9" id="KW-0812">Transmembrane</keyword>
<feature type="transmembrane region" description="Helical" evidence="9">
    <location>
        <begin position="51"/>
        <end position="70"/>
    </location>
</feature>
<dbReference type="AlphaFoldDB" id="A0A1V1PE08"/>
<evidence type="ECO:0000313" key="11">
    <source>
        <dbReference type="Proteomes" id="UP000189670"/>
    </source>
</evidence>
<dbReference type="PIRSF" id="PIRSF004669">
    <property type="entry name" value="FliQ"/>
    <property type="match status" value="1"/>
</dbReference>
<evidence type="ECO:0000256" key="9">
    <source>
        <dbReference type="RuleBase" id="RU364090"/>
    </source>
</evidence>
<evidence type="ECO:0000256" key="8">
    <source>
        <dbReference type="ARBA" id="ARBA00023143"/>
    </source>
</evidence>
<comment type="function">
    <text evidence="9">Role in flagellar biosynthesis.</text>
</comment>
<comment type="subcellular location">
    <subcellularLocation>
        <location evidence="1 9">Cell membrane</location>
        <topology evidence="1">Multi-pass membrane protein</topology>
    </subcellularLocation>
    <subcellularLocation>
        <location evidence="9">Bacterial flagellum basal body</location>
    </subcellularLocation>
</comment>
<evidence type="ECO:0000256" key="6">
    <source>
        <dbReference type="ARBA" id="ARBA00022989"/>
    </source>
</evidence>
<dbReference type="InterPro" id="IPR002191">
    <property type="entry name" value="Bac_export_3"/>
</dbReference>